<dbReference type="PANTHER" id="PTHR12126">
    <property type="entry name" value="NADH-UBIQUINONE OXIDOREDUCTASE 39 KDA SUBUNIT-RELATED"/>
    <property type="match status" value="1"/>
</dbReference>
<dbReference type="EMBL" id="AP028214">
    <property type="protein sequence ID" value="BEI90152.1"/>
    <property type="molecule type" value="Genomic_DNA"/>
</dbReference>
<dbReference type="InterPro" id="IPR051207">
    <property type="entry name" value="ComplexI_NDUFA9_subunit"/>
</dbReference>
<protein>
    <recommendedName>
        <fullName evidence="1">NAD(P)-binding domain-containing protein</fullName>
    </recommendedName>
</protein>
<dbReference type="GO" id="GO:0044877">
    <property type="term" value="F:protein-containing complex binding"/>
    <property type="evidence" value="ECO:0007669"/>
    <property type="project" value="TreeGrafter"/>
</dbReference>
<dbReference type="RefSeq" id="XP_060455418.1">
    <property type="nucleotide sequence ID" value="XM_060598645.1"/>
</dbReference>
<evidence type="ECO:0000259" key="1">
    <source>
        <dbReference type="Pfam" id="PF13460"/>
    </source>
</evidence>
<dbReference type="CDD" id="cd05271">
    <property type="entry name" value="NDUFA9_like_SDR_a"/>
    <property type="match status" value="1"/>
</dbReference>
<keyword evidence="3" id="KW-1185">Reference proteome</keyword>
<dbReference type="Gene3D" id="3.40.50.720">
    <property type="entry name" value="NAD(P)-binding Rossmann-like Domain"/>
    <property type="match status" value="1"/>
</dbReference>
<dbReference type="SUPFAM" id="SSF51735">
    <property type="entry name" value="NAD(P)-binding Rossmann-fold domains"/>
    <property type="match status" value="1"/>
</dbReference>
<accession>A0AA48IC79</accession>
<dbReference type="PANTHER" id="PTHR12126:SF11">
    <property type="entry name" value="NADH DEHYDROGENASE [UBIQUINONE] 1 ALPHA SUBCOMPLEX SUBUNIT 9, MITOCHONDRIAL"/>
    <property type="match status" value="1"/>
</dbReference>
<dbReference type="GeneID" id="85494023"/>
<gene>
    <name evidence="2" type="primary">EFM5</name>
    <name evidence="2" type="ORF">CcaverHIS019_0302220</name>
</gene>
<evidence type="ECO:0000313" key="3">
    <source>
        <dbReference type="Proteomes" id="UP001233271"/>
    </source>
</evidence>
<sequence>MVSARFAPALRSKVAVSVGPRMSVRASHDLTVLNQPKTNNAVPITREGSPIGGRSSVSGHTVTVFGATSFLGRYLVSKLAKDGTQVIVPYRDEDAKRHLKVAGDLGQVVPLEWDARNPDQIHEAVRHSDTVYNLVGRDWETRNYSYKDVNVTAAAQIAQISAESGVDQFIHVSHLNANPNSTSEFYRTKHAGERAVRDAFPNATIVRPGRMFGGEDWLLNAVATWPVLGKLNNGNTQILPVHVVDVAQALKVMLDAPVTSVASTFSLPGPEMHTFNSIAALISELTLKPETSMPAVPKLVAQIFSNIVNRAIWWPVLSPDELERYYINDAGVEELLRPDVSSYPAGWAPEFPDNSVPAVDGEPVKSWSDLMIEPDLIGEHAIKYVRRYRISANFDVPVEIGRFKRPKPYHVVP</sequence>
<feature type="domain" description="NAD(P)-binding" evidence="1">
    <location>
        <begin position="66"/>
        <end position="212"/>
    </location>
</feature>
<organism evidence="2 3">
    <name type="scientific">Cutaneotrichosporon cavernicola</name>
    <dbReference type="NCBI Taxonomy" id="279322"/>
    <lineage>
        <taxon>Eukaryota</taxon>
        <taxon>Fungi</taxon>
        <taxon>Dikarya</taxon>
        <taxon>Basidiomycota</taxon>
        <taxon>Agaricomycotina</taxon>
        <taxon>Tremellomycetes</taxon>
        <taxon>Trichosporonales</taxon>
        <taxon>Trichosporonaceae</taxon>
        <taxon>Cutaneotrichosporon</taxon>
    </lineage>
</organism>
<dbReference type="AlphaFoldDB" id="A0AA48IC79"/>
<dbReference type="Pfam" id="PF13460">
    <property type="entry name" value="NAD_binding_10"/>
    <property type="match status" value="1"/>
</dbReference>
<dbReference type="Proteomes" id="UP001233271">
    <property type="component" value="Chromosome 3"/>
</dbReference>
<dbReference type="KEGG" id="ccac:CcaHIS019_0302220"/>
<reference evidence="2" key="1">
    <citation type="journal article" date="2023" name="BMC Genomics">
        <title>Chromosome-level genome assemblies of Cutaneotrichosporon spp. (Trichosporonales, Basidiomycota) reveal imbalanced evolution between nucleotide sequences and chromosome synteny.</title>
        <authorList>
            <person name="Kobayashi Y."/>
            <person name="Kayamori A."/>
            <person name="Aoki K."/>
            <person name="Shiwa Y."/>
            <person name="Matsutani M."/>
            <person name="Fujita N."/>
            <person name="Sugita T."/>
            <person name="Iwasaki W."/>
            <person name="Tanaka N."/>
            <person name="Takashima M."/>
        </authorList>
    </citation>
    <scope>NUCLEOTIDE SEQUENCE</scope>
    <source>
        <strain evidence="2">HIS019</strain>
    </source>
</reference>
<evidence type="ECO:0000313" key="2">
    <source>
        <dbReference type="EMBL" id="BEI90152.1"/>
    </source>
</evidence>
<dbReference type="InterPro" id="IPR016040">
    <property type="entry name" value="NAD(P)-bd_dom"/>
</dbReference>
<name>A0AA48IC79_9TREE</name>
<dbReference type="InterPro" id="IPR036291">
    <property type="entry name" value="NAD(P)-bd_dom_sf"/>
</dbReference>
<dbReference type="GO" id="GO:0005739">
    <property type="term" value="C:mitochondrion"/>
    <property type="evidence" value="ECO:0007669"/>
    <property type="project" value="TreeGrafter"/>
</dbReference>
<proteinExistence type="predicted"/>